<evidence type="ECO:0000256" key="1">
    <source>
        <dbReference type="SAM" id="MobiDB-lite"/>
    </source>
</evidence>
<protein>
    <submittedName>
        <fullName evidence="2">Uncharacterized protein</fullName>
    </submittedName>
</protein>
<sequence length="100" mass="10797">MLVRLRSRVGSIRSLHGPTRGDRGRVWATESAAGSVGGCVSCPLSARHTPRNHPARNPCGPVRPVPEPVEAHSWRTSSPRSSGTRPTRRRGCATRPSSPR</sequence>
<feature type="region of interest" description="Disordered" evidence="1">
    <location>
        <begin position="1"/>
        <end position="23"/>
    </location>
</feature>
<gene>
    <name evidence="2" type="ORF">F3L20_26195</name>
</gene>
<name>A0ABX5ZX21_STRTE</name>
<reference evidence="2 3" key="1">
    <citation type="submission" date="2019-09" db="EMBL/GenBank/DDBJ databases">
        <title>Draft genome sequence of the Ebosin-producing strain Streptomyces sp. 139.</title>
        <authorList>
            <person name="Ai L."/>
            <person name="Geng M."/>
            <person name="Ma M."/>
            <person name="Bai L."/>
        </authorList>
    </citation>
    <scope>NUCLEOTIDE SEQUENCE [LARGE SCALE GENOMIC DNA]</scope>
    <source>
        <strain evidence="2 3">139</strain>
    </source>
</reference>
<proteinExistence type="predicted"/>
<feature type="compositionally biased region" description="Low complexity" evidence="1">
    <location>
        <begin position="75"/>
        <end position="85"/>
    </location>
</feature>
<evidence type="ECO:0000313" key="3">
    <source>
        <dbReference type="Proteomes" id="UP000324308"/>
    </source>
</evidence>
<feature type="region of interest" description="Disordered" evidence="1">
    <location>
        <begin position="45"/>
        <end position="100"/>
    </location>
</feature>
<accession>A0ABX5ZX21</accession>
<evidence type="ECO:0000313" key="2">
    <source>
        <dbReference type="EMBL" id="QER88890.1"/>
    </source>
</evidence>
<dbReference type="EMBL" id="CP043959">
    <property type="protein sequence ID" value="QER88890.1"/>
    <property type="molecule type" value="Genomic_DNA"/>
</dbReference>
<organism evidence="2 3">
    <name type="scientific">Streptomyces tendae</name>
    <dbReference type="NCBI Taxonomy" id="1932"/>
    <lineage>
        <taxon>Bacteria</taxon>
        <taxon>Bacillati</taxon>
        <taxon>Actinomycetota</taxon>
        <taxon>Actinomycetes</taxon>
        <taxon>Kitasatosporales</taxon>
        <taxon>Streptomycetaceae</taxon>
        <taxon>Streptomyces</taxon>
    </lineage>
</organism>
<keyword evidence="3" id="KW-1185">Reference proteome</keyword>
<dbReference type="Proteomes" id="UP000324308">
    <property type="component" value="Chromosome"/>
</dbReference>